<keyword evidence="2" id="KW-0488">Methylation</keyword>
<keyword evidence="4 6" id="KW-1133">Transmembrane helix</keyword>
<dbReference type="PROSITE" id="PS00409">
    <property type="entry name" value="PROKAR_NTER_METHYL"/>
    <property type="match status" value="1"/>
</dbReference>
<evidence type="ECO:0000256" key="1">
    <source>
        <dbReference type="ARBA" id="ARBA00004167"/>
    </source>
</evidence>
<dbReference type="STRING" id="1797689.A3F24_02985"/>
<dbReference type="NCBIfam" id="TIGR02532">
    <property type="entry name" value="IV_pilin_GFxxxE"/>
    <property type="match status" value="1"/>
</dbReference>
<gene>
    <name evidence="7" type="ORF">A3F24_02985</name>
</gene>
<evidence type="ECO:0000313" key="7">
    <source>
        <dbReference type="EMBL" id="OGY58738.1"/>
    </source>
</evidence>
<proteinExistence type="predicted"/>
<dbReference type="EMBL" id="MHIX01000035">
    <property type="protein sequence ID" value="OGY58738.1"/>
    <property type="molecule type" value="Genomic_DNA"/>
</dbReference>
<evidence type="ECO:0000256" key="3">
    <source>
        <dbReference type="ARBA" id="ARBA00022692"/>
    </source>
</evidence>
<dbReference type="GO" id="GO:0016020">
    <property type="term" value="C:membrane"/>
    <property type="evidence" value="ECO:0007669"/>
    <property type="project" value="UniProtKB-SubCell"/>
</dbReference>
<comment type="caution">
    <text evidence="7">The sequence shown here is derived from an EMBL/GenBank/DDBJ whole genome shotgun (WGS) entry which is preliminary data.</text>
</comment>
<sequence length="169" mass="17643">MKIMKKDTKGFTLIELLIVIAIIGILASIVLVSLTAARARARDGKRISEISQMRSTLELYLTKCGEYPDQLGNTNISGCDGTGVASGNAYAGLATALGSSGANLVKTLPQDPSTGATYWYAPSGDSLDYVLGATLEQGDIVLNTDVDGADVFGINCTGGTEDIVYCVQP</sequence>
<keyword evidence="5 6" id="KW-0472">Membrane</keyword>
<dbReference type="PRINTS" id="PR00813">
    <property type="entry name" value="BCTERIALGSPG"/>
</dbReference>
<evidence type="ECO:0008006" key="9">
    <source>
        <dbReference type="Google" id="ProtNLM"/>
    </source>
</evidence>
<dbReference type="InterPro" id="IPR045584">
    <property type="entry name" value="Pilin-like"/>
</dbReference>
<reference evidence="7 8" key="1">
    <citation type="journal article" date="2016" name="Nat. Commun.">
        <title>Thousands of microbial genomes shed light on interconnected biogeochemical processes in an aquifer system.</title>
        <authorList>
            <person name="Anantharaman K."/>
            <person name="Brown C.T."/>
            <person name="Hug L.A."/>
            <person name="Sharon I."/>
            <person name="Castelle C.J."/>
            <person name="Probst A.J."/>
            <person name="Thomas B.C."/>
            <person name="Singh A."/>
            <person name="Wilkins M.J."/>
            <person name="Karaoz U."/>
            <person name="Brodie E.L."/>
            <person name="Williams K.H."/>
            <person name="Hubbard S.S."/>
            <person name="Banfield J.F."/>
        </authorList>
    </citation>
    <scope>NUCLEOTIDE SEQUENCE [LARGE SCALE GENOMIC DNA]</scope>
</reference>
<dbReference type="AlphaFoldDB" id="A0A1G1Z278"/>
<accession>A0A1G1Z278</accession>
<dbReference type="InterPro" id="IPR000983">
    <property type="entry name" value="Bac_GSPG_pilin"/>
</dbReference>
<dbReference type="Proteomes" id="UP000178515">
    <property type="component" value="Unassembled WGS sequence"/>
</dbReference>
<evidence type="ECO:0000256" key="6">
    <source>
        <dbReference type="SAM" id="Phobius"/>
    </source>
</evidence>
<dbReference type="SUPFAM" id="SSF54523">
    <property type="entry name" value="Pili subunits"/>
    <property type="match status" value="1"/>
</dbReference>
<organism evidence="7 8">
    <name type="scientific">Candidatus Colwellbacteria bacterium RIFCSPHIGHO2_12_FULL_44_17</name>
    <dbReference type="NCBI Taxonomy" id="1797689"/>
    <lineage>
        <taxon>Bacteria</taxon>
        <taxon>Candidatus Colwelliibacteriota</taxon>
    </lineage>
</organism>
<dbReference type="InterPro" id="IPR012902">
    <property type="entry name" value="N_methyl_site"/>
</dbReference>
<evidence type="ECO:0000256" key="2">
    <source>
        <dbReference type="ARBA" id="ARBA00022481"/>
    </source>
</evidence>
<dbReference type="Gene3D" id="3.30.700.10">
    <property type="entry name" value="Glycoprotein, Type 4 Pilin"/>
    <property type="match status" value="1"/>
</dbReference>
<name>A0A1G1Z278_9BACT</name>
<protein>
    <recommendedName>
        <fullName evidence="9">Type II secretion system protein GspG C-terminal domain-containing protein</fullName>
    </recommendedName>
</protein>
<evidence type="ECO:0000256" key="4">
    <source>
        <dbReference type="ARBA" id="ARBA00022989"/>
    </source>
</evidence>
<dbReference type="PANTHER" id="PTHR30093:SF44">
    <property type="entry name" value="TYPE II SECRETION SYSTEM CORE PROTEIN G"/>
    <property type="match status" value="1"/>
</dbReference>
<evidence type="ECO:0000313" key="8">
    <source>
        <dbReference type="Proteomes" id="UP000178515"/>
    </source>
</evidence>
<dbReference type="PANTHER" id="PTHR30093">
    <property type="entry name" value="GENERAL SECRETION PATHWAY PROTEIN G"/>
    <property type="match status" value="1"/>
</dbReference>
<evidence type="ECO:0000256" key="5">
    <source>
        <dbReference type="ARBA" id="ARBA00023136"/>
    </source>
</evidence>
<keyword evidence="3 6" id="KW-0812">Transmembrane</keyword>
<feature type="transmembrane region" description="Helical" evidence="6">
    <location>
        <begin position="12"/>
        <end position="37"/>
    </location>
</feature>
<comment type="subcellular location">
    <subcellularLocation>
        <location evidence="1">Membrane</location>
        <topology evidence="1">Single-pass membrane protein</topology>
    </subcellularLocation>
</comment>
<dbReference type="GO" id="GO:0015628">
    <property type="term" value="P:protein secretion by the type II secretion system"/>
    <property type="evidence" value="ECO:0007669"/>
    <property type="project" value="InterPro"/>
</dbReference>
<dbReference type="Pfam" id="PF07963">
    <property type="entry name" value="N_methyl"/>
    <property type="match status" value="1"/>
</dbReference>
<dbReference type="GO" id="GO:0015627">
    <property type="term" value="C:type II protein secretion system complex"/>
    <property type="evidence" value="ECO:0007669"/>
    <property type="project" value="InterPro"/>
</dbReference>